<evidence type="ECO:0000313" key="3">
    <source>
        <dbReference type="Proteomes" id="UP000826195"/>
    </source>
</evidence>
<evidence type="ECO:0000313" key="2">
    <source>
        <dbReference type="EMBL" id="KAH0552568.1"/>
    </source>
</evidence>
<feature type="compositionally biased region" description="Basic residues" evidence="1">
    <location>
        <begin position="1"/>
        <end position="19"/>
    </location>
</feature>
<protein>
    <submittedName>
        <fullName evidence="2">Uncharacterized protein</fullName>
    </submittedName>
</protein>
<feature type="region of interest" description="Disordered" evidence="1">
    <location>
        <begin position="1"/>
        <end position="28"/>
    </location>
</feature>
<dbReference type="AlphaFoldDB" id="A0AAV7IHP8"/>
<feature type="compositionally biased region" description="Acidic residues" evidence="1">
    <location>
        <begin position="180"/>
        <end position="189"/>
    </location>
</feature>
<gene>
    <name evidence="2" type="ORF">KQX54_012781</name>
</gene>
<dbReference type="Proteomes" id="UP000826195">
    <property type="component" value="Unassembled WGS sequence"/>
</dbReference>
<sequence length="227" mass="25540">MPKKRGHRAGRRIQARRSREKVQNSKENEKVVENIPLPQITNIRRVQRRLKIVILNNSEGEIDTGLYLPRVRFPDSDPLGLSVRGEKPKRRKTPHKINKRTYKKGVKIIIPKIQSPKPYHLSLKNIGSCEQMSDDDKRVLRSQGSQNLLPGLPLTKVKPKHNLTFIDSGLGTSGFPGISSDEDSEEETNPADKTLVVPPANSQIQPRIVNPVLNNINPVPPVQDNMA</sequence>
<comment type="caution">
    <text evidence="2">The sequence shown here is derived from an EMBL/GenBank/DDBJ whole genome shotgun (WGS) entry which is preliminary data.</text>
</comment>
<keyword evidence="3" id="KW-1185">Reference proteome</keyword>
<feature type="non-terminal residue" evidence="2">
    <location>
        <position position="227"/>
    </location>
</feature>
<name>A0AAV7IHP8_COTGL</name>
<organism evidence="2 3">
    <name type="scientific">Cotesia glomerata</name>
    <name type="common">Lepidopteran parasitic wasp</name>
    <name type="synonym">Apanteles glomeratus</name>
    <dbReference type="NCBI Taxonomy" id="32391"/>
    <lineage>
        <taxon>Eukaryota</taxon>
        <taxon>Metazoa</taxon>
        <taxon>Ecdysozoa</taxon>
        <taxon>Arthropoda</taxon>
        <taxon>Hexapoda</taxon>
        <taxon>Insecta</taxon>
        <taxon>Pterygota</taxon>
        <taxon>Neoptera</taxon>
        <taxon>Endopterygota</taxon>
        <taxon>Hymenoptera</taxon>
        <taxon>Apocrita</taxon>
        <taxon>Ichneumonoidea</taxon>
        <taxon>Braconidae</taxon>
        <taxon>Microgastrinae</taxon>
        <taxon>Cotesia</taxon>
    </lineage>
</organism>
<reference evidence="2 3" key="1">
    <citation type="journal article" date="2021" name="J. Hered.">
        <title>A chromosome-level genome assembly of the parasitoid wasp, Cotesia glomerata (Hymenoptera: Braconidae).</title>
        <authorList>
            <person name="Pinto B.J."/>
            <person name="Weis J.J."/>
            <person name="Gamble T."/>
            <person name="Ode P.J."/>
            <person name="Paul R."/>
            <person name="Zaspel J.M."/>
        </authorList>
    </citation>
    <scope>NUCLEOTIDE SEQUENCE [LARGE SCALE GENOMIC DNA]</scope>
    <source>
        <strain evidence="2">CgM1</strain>
    </source>
</reference>
<dbReference type="EMBL" id="JAHXZJ010001492">
    <property type="protein sequence ID" value="KAH0552568.1"/>
    <property type="molecule type" value="Genomic_DNA"/>
</dbReference>
<evidence type="ECO:0000256" key="1">
    <source>
        <dbReference type="SAM" id="MobiDB-lite"/>
    </source>
</evidence>
<proteinExistence type="predicted"/>
<accession>A0AAV7IHP8</accession>
<feature type="region of interest" description="Disordered" evidence="1">
    <location>
        <begin position="168"/>
        <end position="197"/>
    </location>
</feature>